<organism evidence="1 2">
    <name type="scientific">Pseudodesulfovibrio sediminis</name>
    <dbReference type="NCBI Taxonomy" id="2810563"/>
    <lineage>
        <taxon>Bacteria</taxon>
        <taxon>Pseudomonadati</taxon>
        <taxon>Thermodesulfobacteriota</taxon>
        <taxon>Desulfovibrionia</taxon>
        <taxon>Desulfovibrionales</taxon>
        <taxon>Desulfovibrionaceae</taxon>
    </lineage>
</organism>
<sequence>MPEFIWNGVGLTTPEAWEPSAIERDGLTFASGDRPVCELKWNRVQGTFSFDKHIKRLTKGNKAAGIMGVSEEETPAAWTAALDVLTESGIRSKSFLWKTGSHRGMGAALHNPGSGLAALVQFFIYSDDDEGRAAAVLHSMRDYYLGQSLPWAMFGLRGRVPSEFVLNTFSFKPGHYRVQYWRPRSGKQSDRAQVGKGPGTHLVFERFAPASVVLKDTALSSWLGHGMEDAPPASMDVVEIDGCARWNGAVKSNLMRTVLRRTVYSQGRVWTTATQNAILSVVAHGTVPAPEPIFNEICESYGLVQE</sequence>
<dbReference type="EMBL" id="AP024485">
    <property type="protein sequence ID" value="BCS89356.1"/>
    <property type="molecule type" value="Genomic_DNA"/>
</dbReference>
<proteinExistence type="predicted"/>
<dbReference type="Proteomes" id="UP001053296">
    <property type="component" value="Chromosome"/>
</dbReference>
<gene>
    <name evidence="1" type="ORF">PSDVSF_25980</name>
</gene>
<reference evidence="1" key="1">
    <citation type="journal article" date="2022" name="Arch. Microbiol.">
        <title>Pseudodesulfovibrio sediminis sp. nov., a mesophilic and neutrophilic sulfate-reducing bacterium isolated from sediment of a brackish lake.</title>
        <authorList>
            <person name="Takahashi A."/>
            <person name="Kojima H."/>
            <person name="Watanabe M."/>
            <person name="Fukui M."/>
        </authorList>
    </citation>
    <scope>NUCLEOTIDE SEQUENCE</scope>
    <source>
        <strain evidence="1">SF6</strain>
    </source>
</reference>
<name>A0ABN6ESL7_9BACT</name>
<protein>
    <submittedName>
        <fullName evidence="1">Uncharacterized protein</fullName>
    </submittedName>
</protein>
<dbReference type="RefSeq" id="WP_229591330.1">
    <property type="nucleotide sequence ID" value="NZ_AP024485.1"/>
</dbReference>
<evidence type="ECO:0000313" key="1">
    <source>
        <dbReference type="EMBL" id="BCS89356.1"/>
    </source>
</evidence>
<keyword evidence="2" id="KW-1185">Reference proteome</keyword>
<accession>A0ABN6ESL7</accession>
<evidence type="ECO:0000313" key="2">
    <source>
        <dbReference type="Proteomes" id="UP001053296"/>
    </source>
</evidence>